<dbReference type="InterPro" id="IPR023750">
    <property type="entry name" value="RbsD-like_sf"/>
</dbReference>
<dbReference type="EMBL" id="LNIX01000017">
    <property type="protein sequence ID" value="OXA45506.1"/>
    <property type="molecule type" value="Genomic_DNA"/>
</dbReference>
<dbReference type="GO" id="GO:0042806">
    <property type="term" value="F:fucose binding"/>
    <property type="evidence" value="ECO:0007669"/>
    <property type="project" value="TreeGrafter"/>
</dbReference>
<gene>
    <name evidence="4" type="ORF">Fcan01_19625</name>
</gene>
<evidence type="ECO:0000256" key="1">
    <source>
        <dbReference type="ARBA" id="ARBA00023235"/>
    </source>
</evidence>
<reference evidence="4 5" key="1">
    <citation type="submission" date="2015-12" db="EMBL/GenBank/DDBJ databases">
        <title>The genome of Folsomia candida.</title>
        <authorList>
            <person name="Faddeeva A."/>
            <person name="Derks M.F."/>
            <person name="Anvar Y."/>
            <person name="Smit S."/>
            <person name="Van Straalen N."/>
            <person name="Roelofs D."/>
        </authorList>
    </citation>
    <scope>NUCLEOTIDE SEQUENCE [LARGE SCALE GENOMIC DNA]</scope>
    <source>
        <strain evidence="4 5">VU population</strain>
        <tissue evidence="4">Whole body</tissue>
    </source>
</reference>
<dbReference type="GO" id="GO:0006004">
    <property type="term" value="P:fucose metabolic process"/>
    <property type="evidence" value="ECO:0007669"/>
    <property type="project" value="TreeGrafter"/>
</dbReference>
<dbReference type="SUPFAM" id="SSF102546">
    <property type="entry name" value="RbsD-like"/>
    <property type="match status" value="1"/>
</dbReference>
<evidence type="ECO:0000256" key="3">
    <source>
        <dbReference type="ARBA" id="ARBA00038859"/>
    </source>
</evidence>
<sequence>MGFLKGVPPCISPDLLVALAKMGHGDEIVLADAHFPAHSIGKSSGATVLRADGIPVPILLSSIMRLINLDTYVTHPATVMAVAEQDKGLKVPIWDTYSKILKQRHNGDVGIAYLERFEFYERAKRAVVIVQTGETAKYGNIILTNGLVTPQPEIPFWES</sequence>
<comment type="caution">
    <text evidence="4">The sequence shown here is derived from an EMBL/GenBank/DDBJ whole genome shotgun (WGS) entry which is preliminary data.</text>
</comment>
<dbReference type="InterPro" id="IPR007721">
    <property type="entry name" value="RbsD_FucU"/>
</dbReference>
<evidence type="ECO:0000313" key="4">
    <source>
        <dbReference type="EMBL" id="OXA45506.1"/>
    </source>
</evidence>
<comment type="catalytic activity">
    <reaction evidence="2">
        <text>alpha-L-fucose = beta-L-fucose</text>
        <dbReference type="Rhea" id="RHEA:25580"/>
        <dbReference type="ChEBI" id="CHEBI:42548"/>
        <dbReference type="ChEBI" id="CHEBI:42589"/>
        <dbReference type="EC" id="5.1.3.29"/>
    </reaction>
</comment>
<dbReference type="PANTHER" id="PTHR31690:SF4">
    <property type="entry name" value="FUCOSE MUTAROTASE"/>
    <property type="match status" value="1"/>
</dbReference>
<dbReference type="EC" id="5.1.3.29" evidence="3"/>
<dbReference type="PANTHER" id="PTHR31690">
    <property type="entry name" value="FUCOSE MUTAROTASE"/>
    <property type="match status" value="1"/>
</dbReference>
<dbReference type="AlphaFoldDB" id="A0A226DMS1"/>
<evidence type="ECO:0000313" key="5">
    <source>
        <dbReference type="Proteomes" id="UP000198287"/>
    </source>
</evidence>
<accession>A0A226DMS1</accession>
<organism evidence="4 5">
    <name type="scientific">Folsomia candida</name>
    <name type="common">Springtail</name>
    <dbReference type="NCBI Taxonomy" id="158441"/>
    <lineage>
        <taxon>Eukaryota</taxon>
        <taxon>Metazoa</taxon>
        <taxon>Ecdysozoa</taxon>
        <taxon>Arthropoda</taxon>
        <taxon>Hexapoda</taxon>
        <taxon>Collembola</taxon>
        <taxon>Entomobryomorpha</taxon>
        <taxon>Isotomoidea</taxon>
        <taxon>Isotomidae</taxon>
        <taxon>Proisotominae</taxon>
        <taxon>Folsomia</taxon>
    </lineage>
</organism>
<dbReference type="GO" id="GO:0036373">
    <property type="term" value="F:L-fucose mutarotase activity"/>
    <property type="evidence" value="ECO:0007669"/>
    <property type="project" value="UniProtKB-EC"/>
</dbReference>
<dbReference type="OMA" id="PVWDTYT"/>
<dbReference type="STRING" id="158441.A0A226DMS1"/>
<dbReference type="InterPro" id="IPR050443">
    <property type="entry name" value="RbsD/FucU_mutarotase"/>
</dbReference>
<keyword evidence="5" id="KW-1185">Reference proteome</keyword>
<evidence type="ECO:0000256" key="2">
    <source>
        <dbReference type="ARBA" id="ARBA00036324"/>
    </source>
</evidence>
<dbReference type="OrthoDB" id="10011710at2759"/>
<keyword evidence="1" id="KW-0413">Isomerase</keyword>
<proteinExistence type="predicted"/>
<dbReference type="Pfam" id="PF05025">
    <property type="entry name" value="RbsD_FucU"/>
    <property type="match status" value="1"/>
</dbReference>
<dbReference type="Gene3D" id="3.40.1650.10">
    <property type="entry name" value="RbsD-like domain"/>
    <property type="match status" value="1"/>
</dbReference>
<dbReference type="Proteomes" id="UP000198287">
    <property type="component" value="Unassembled WGS sequence"/>
</dbReference>
<protein>
    <recommendedName>
        <fullName evidence="3">L-fucose mutarotase</fullName>
        <ecNumber evidence="3">5.1.3.29</ecNumber>
    </recommendedName>
</protein>
<name>A0A226DMS1_FOLCA</name>